<proteinExistence type="inferred from homology"/>
<dbReference type="InterPro" id="IPR007400">
    <property type="entry name" value="PrpF-like"/>
</dbReference>
<evidence type="ECO:0000256" key="1">
    <source>
        <dbReference type="ARBA" id="ARBA00007673"/>
    </source>
</evidence>
<gene>
    <name evidence="3" type="ORF">K437DRAFT_253397</name>
</gene>
<dbReference type="OrthoDB" id="10267539at2759"/>
<dbReference type="RefSeq" id="XP_013245912.1">
    <property type="nucleotide sequence ID" value="XM_013390458.1"/>
</dbReference>
<keyword evidence="4" id="KW-1185">Reference proteome</keyword>
<dbReference type="OMA" id="QIDGMGA"/>
<dbReference type="PANTHER" id="PTHR43709">
    <property type="entry name" value="ACONITATE ISOMERASE-RELATED"/>
    <property type="match status" value="1"/>
</dbReference>
<dbReference type="GO" id="GO:0016853">
    <property type="term" value="F:isomerase activity"/>
    <property type="evidence" value="ECO:0007669"/>
    <property type="project" value="UniProtKB-KW"/>
</dbReference>
<dbReference type="AlphaFoldDB" id="A0A066WKH1"/>
<dbReference type="HOGENOM" id="CLU_026443_2_0_1"/>
<evidence type="ECO:0000313" key="3">
    <source>
        <dbReference type="EMBL" id="KDN53073.1"/>
    </source>
</evidence>
<dbReference type="Pfam" id="PF04303">
    <property type="entry name" value="PrpF"/>
    <property type="match status" value="3"/>
</dbReference>
<dbReference type="GeneID" id="25263570"/>
<organism evidence="3 4">
    <name type="scientific">Tilletiaria anomala (strain ATCC 24038 / CBS 436.72 / UBC 951)</name>
    <dbReference type="NCBI Taxonomy" id="1037660"/>
    <lineage>
        <taxon>Eukaryota</taxon>
        <taxon>Fungi</taxon>
        <taxon>Dikarya</taxon>
        <taxon>Basidiomycota</taxon>
        <taxon>Ustilaginomycotina</taxon>
        <taxon>Exobasidiomycetes</taxon>
        <taxon>Georgefischeriales</taxon>
        <taxon>Tilletiariaceae</taxon>
        <taxon>Tilletiaria</taxon>
    </lineage>
</organism>
<comment type="caution">
    <text evidence="3">The sequence shown here is derived from an EMBL/GenBank/DDBJ whole genome shotgun (WGS) entry which is preliminary data.</text>
</comment>
<dbReference type="SUPFAM" id="SSF54506">
    <property type="entry name" value="Diaminopimelate epimerase-like"/>
    <property type="match status" value="2"/>
</dbReference>
<comment type="similarity">
    <text evidence="1">Belongs to the PrpF family.</text>
</comment>
<dbReference type="Proteomes" id="UP000027361">
    <property type="component" value="Unassembled WGS sequence"/>
</dbReference>
<evidence type="ECO:0000256" key="2">
    <source>
        <dbReference type="ARBA" id="ARBA00023235"/>
    </source>
</evidence>
<dbReference type="STRING" id="1037660.A0A066WKH1"/>
<evidence type="ECO:0000313" key="4">
    <source>
        <dbReference type="Proteomes" id="UP000027361"/>
    </source>
</evidence>
<dbReference type="PANTHER" id="PTHR43709:SF2">
    <property type="entry name" value="DUF453 DOMAIN PROTEIN (AFU_ORTHOLOGUE AFUA_6G00360)"/>
    <property type="match status" value="1"/>
</dbReference>
<keyword evidence="2" id="KW-0413">Isomerase</keyword>
<name>A0A066WKH1_TILAU</name>
<dbReference type="Gene3D" id="3.10.310.10">
    <property type="entry name" value="Diaminopimelate Epimerase, Chain A, domain 1"/>
    <property type="match status" value="2"/>
</dbReference>
<dbReference type="InParanoid" id="A0A066WKH1"/>
<reference evidence="3 4" key="1">
    <citation type="submission" date="2014-05" db="EMBL/GenBank/DDBJ databases">
        <title>Draft genome sequence of a rare smut relative, Tilletiaria anomala UBC 951.</title>
        <authorList>
            <consortium name="DOE Joint Genome Institute"/>
            <person name="Toome M."/>
            <person name="Kuo A."/>
            <person name="Henrissat B."/>
            <person name="Lipzen A."/>
            <person name="Tritt A."/>
            <person name="Yoshinaga Y."/>
            <person name="Zane M."/>
            <person name="Barry K."/>
            <person name="Grigoriev I.V."/>
            <person name="Spatafora J.W."/>
            <person name="Aimea M.C."/>
        </authorList>
    </citation>
    <scope>NUCLEOTIDE SEQUENCE [LARGE SCALE GENOMIC DNA]</scope>
    <source>
        <strain evidence="3 4">UBC 951</strain>
    </source>
</reference>
<accession>A0A066WKH1</accession>
<sequence>MSASAVVGAARSGIAAAAAPQQISAHFYRGGTSRGLFLRTQDFAAYNSRQRDAIICAASSPDPDGRQISGLGGGVSSLSKCAIIGSPGEGISPFYPAFPGHRHIDDVEKSKDPRNGWDVVYRFGQVPIQGTEIDWGSTCGNLVAAAAMFAIDSGSITQNTLEAFAKEPKGSYDGMYPMRIIAANSGNIVTAHIPLHRIQSRSLPDYGPNTAPSHSIHHFLQAARTGTARIAGVPGSYAPISIETPLPDRASILPSGSARNQINVAFDDGRSTAIDVSLVDCGLPVIFVSAASLLIPLDLLMAHPAELDAHALTMRLLEAVRREGAKLSEKVWTNFSPSAPKVCIVHPRTVYKSSGGDQVDQRDMDLLVRSISVGNVHRTIPATTLSAVAAASAFVGSVVDEAIALGRLISASPAPASQAKSQGKKDVQSVTVGQPAGLSTASVTLGMAGEPVGIVYMRTANRIMHGWVDVPPSQCLS</sequence>
<dbReference type="EMBL" id="JMSN01000004">
    <property type="protein sequence ID" value="KDN53073.1"/>
    <property type="molecule type" value="Genomic_DNA"/>
</dbReference>
<protein>
    <submittedName>
        <fullName evidence="3">DUF453-domain-containing protein</fullName>
    </submittedName>
</protein>